<comment type="caution">
    <text evidence="3">The sequence shown here is derived from an EMBL/GenBank/DDBJ whole genome shotgun (WGS) entry which is preliminary data.</text>
</comment>
<organism evidence="3 4">
    <name type="scientific">Vibrio maritimus</name>
    <dbReference type="NCBI Taxonomy" id="990268"/>
    <lineage>
        <taxon>Bacteria</taxon>
        <taxon>Pseudomonadati</taxon>
        <taxon>Pseudomonadota</taxon>
        <taxon>Gammaproteobacteria</taxon>
        <taxon>Vibrionales</taxon>
        <taxon>Vibrionaceae</taxon>
        <taxon>Vibrio</taxon>
    </lineage>
</organism>
<dbReference type="Pfam" id="PF11412">
    <property type="entry name" value="DsbD_N"/>
    <property type="match status" value="1"/>
</dbReference>
<dbReference type="Gene3D" id="2.60.40.1250">
    <property type="entry name" value="Thiol:disulfide interchange protein DsbD, N-terminal domain"/>
    <property type="match status" value="1"/>
</dbReference>
<dbReference type="PANTHER" id="PTHR32234:SF0">
    <property type="entry name" value="THIOL:DISULFIDE INTERCHANGE PROTEIN DSBD"/>
    <property type="match status" value="1"/>
</dbReference>
<keyword evidence="4" id="KW-1185">Reference proteome</keyword>
<dbReference type="PANTHER" id="PTHR32234">
    <property type="entry name" value="THIOL:DISULFIDE INTERCHANGE PROTEIN DSBD"/>
    <property type="match status" value="1"/>
</dbReference>
<reference evidence="3 4" key="2">
    <citation type="submission" date="2014-09" db="EMBL/GenBank/DDBJ databases">
        <authorList>
            <consortium name="NBRP consortium"/>
            <person name="Sawabe T."/>
            <person name="Meirelles P."/>
            <person name="Nakanishi M."/>
            <person name="Sayaka M."/>
            <person name="Hattori M."/>
            <person name="Ohkuma M."/>
        </authorList>
    </citation>
    <scope>NUCLEOTIDE SEQUENCE [LARGE SCALE GENOMIC DNA]</scope>
    <source>
        <strain evidence="3 4">JCM 19240</strain>
    </source>
</reference>
<accession>A0A090TBA0</accession>
<gene>
    <name evidence="3" type="ORF">JCM19240_4629</name>
</gene>
<dbReference type="GO" id="GO:0045454">
    <property type="term" value="P:cell redox homeostasis"/>
    <property type="evidence" value="ECO:0007669"/>
    <property type="project" value="TreeGrafter"/>
</dbReference>
<keyword evidence="1" id="KW-0732">Signal</keyword>
<dbReference type="EC" id="1.8.1.8" evidence="3"/>
<feature type="chain" id="PRO_5001864051" evidence="1">
    <location>
        <begin position="23"/>
        <end position="202"/>
    </location>
</feature>
<evidence type="ECO:0000259" key="2">
    <source>
        <dbReference type="Pfam" id="PF11412"/>
    </source>
</evidence>
<proteinExistence type="predicted"/>
<dbReference type="AlphaFoldDB" id="A0A090TBA0"/>
<dbReference type="Proteomes" id="UP000029224">
    <property type="component" value="Unassembled WGS sequence"/>
</dbReference>
<sequence length="202" mass="22921">MTRLFSQFLLLSLTTLALPSWALFGDNNTGNAFTPSGTNTFVPVDQAFPMNAYQQGDRVFIDWQVKPDYYLYQDRLSFSGENVTLGNIELQQGEPYTDEFFGDVTIYTQPLFVEVPLSQYQAGAKLIVQYQGCAKAGFCYPPETRVIDITPFSLMLFPIPLLTPNRQRQLPQTTANQQRHHSQLQHYSQQQLAQLPLVAITT</sequence>
<feature type="domain" description="Thiol:disulfide interchange protein DsbD N-terminal" evidence="2">
    <location>
        <begin position="39"/>
        <end position="150"/>
    </location>
</feature>
<dbReference type="SUPFAM" id="SSF74863">
    <property type="entry name" value="Thiol:disulfide interchange protein DsbD, N-terminal domain (DsbD-alpha)"/>
    <property type="match status" value="1"/>
</dbReference>
<feature type="signal peptide" evidence="1">
    <location>
        <begin position="1"/>
        <end position="22"/>
    </location>
</feature>
<dbReference type="InterPro" id="IPR036929">
    <property type="entry name" value="DsbDN_sf"/>
</dbReference>
<protein>
    <submittedName>
        <fullName evidence="3">Cytochrome c-type biogenesis protein DsbD protein-disulfide reductase</fullName>
        <ecNumber evidence="3">1.8.1.8</ecNumber>
    </submittedName>
</protein>
<evidence type="ECO:0000256" key="1">
    <source>
        <dbReference type="SAM" id="SignalP"/>
    </source>
</evidence>
<dbReference type="GO" id="GO:0047134">
    <property type="term" value="F:protein-disulfide reductase [NAD(P)H] activity"/>
    <property type="evidence" value="ECO:0007669"/>
    <property type="project" value="UniProtKB-EC"/>
</dbReference>
<dbReference type="InterPro" id="IPR028250">
    <property type="entry name" value="DsbDN"/>
</dbReference>
<name>A0A090TBA0_9VIBR</name>
<keyword evidence="3" id="KW-0560">Oxidoreductase</keyword>
<reference evidence="3 4" key="1">
    <citation type="submission" date="2014-09" db="EMBL/GenBank/DDBJ databases">
        <title>Vibrio maritimus JCM 19240. (C210) whole genome shotgun sequence.</title>
        <authorList>
            <person name="Sawabe T."/>
            <person name="Meirelles P."/>
            <person name="Nakanishi M."/>
            <person name="Sayaka M."/>
            <person name="Hattori M."/>
            <person name="Ohkuma M."/>
        </authorList>
    </citation>
    <scope>NUCLEOTIDE SEQUENCE [LARGE SCALE GENOMIC DNA]</scope>
    <source>
        <strain evidence="3 4">JCM 19240</strain>
    </source>
</reference>
<evidence type="ECO:0000313" key="3">
    <source>
        <dbReference type="EMBL" id="GAL37226.1"/>
    </source>
</evidence>
<evidence type="ECO:0000313" key="4">
    <source>
        <dbReference type="Proteomes" id="UP000029224"/>
    </source>
</evidence>
<dbReference type="EMBL" id="BBMT01000015">
    <property type="protein sequence ID" value="GAL37226.1"/>
    <property type="molecule type" value="Genomic_DNA"/>
</dbReference>